<feature type="region of interest" description="Disordered" evidence="1">
    <location>
        <begin position="215"/>
        <end position="239"/>
    </location>
</feature>
<protein>
    <recommendedName>
        <fullName evidence="4">Methyltransferase</fullName>
    </recommendedName>
</protein>
<proteinExistence type="predicted"/>
<feature type="compositionally biased region" description="Basic and acidic residues" evidence="1">
    <location>
        <begin position="230"/>
        <end position="239"/>
    </location>
</feature>
<dbReference type="Proteomes" id="UP001162880">
    <property type="component" value="Unassembled WGS sequence"/>
</dbReference>
<dbReference type="RefSeq" id="WP_243995545.1">
    <property type="nucleotide sequence ID" value="NZ_JALHLE010000028.1"/>
</dbReference>
<gene>
    <name evidence="2" type="ORF">MTR64_16445</name>
</gene>
<evidence type="ECO:0000313" key="2">
    <source>
        <dbReference type="EMBL" id="MCJ2180162.1"/>
    </source>
</evidence>
<dbReference type="SUPFAM" id="SSF53335">
    <property type="entry name" value="S-adenosyl-L-methionine-dependent methyltransferases"/>
    <property type="match status" value="1"/>
</dbReference>
<evidence type="ECO:0000313" key="3">
    <source>
        <dbReference type="Proteomes" id="UP001162880"/>
    </source>
</evidence>
<feature type="region of interest" description="Disordered" evidence="1">
    <location>
        <begin position="1"/>
        <end position="24"/>
    </location>
</feature>
<name>A0ABT0B4Z8_9SPHN</name>
<accession>A0ABT0B4Z8</accession>
<organism evidence="2 3">
    <name type="scientific">Novosphingobium album</name>
    <name type="common">ex Hu et al. 2023</name>
    <dbReference type="NCBI Taxonomy" id="2930093"/>
    <lineage>
        <taxon>Bacteria</taxon>
        <taxon>Pseudomonadati</taxon>
        <taxon>Pseudomonadota</taxon>
        <taxon>Alphaproteobacteria</taxon>
        <taxon>Sphingomonadales</taxon>
        <taxon>Sphingomonadaceae</taxon>
        <taxon>Novosphingobium</taxon>
    </lineage>
</organism>
<reference evidence="2" key="1">
    <citation type="submission" date="2022-03" db="EMBL/GenBank/DDBJ databases">
        <title>Identification of a novel bacterium isolated from mangrove sediments.</title>
        <authorList>
            <person name="Pan X."/>
        </authorList>
    </citation>
    <scope>NUCLEOTIDE SEQUENCE</scope>
    <source>
        <strain evidence="2">B2580</strain>
    </source>
</reference>
<comment type="caution">
    <text evidence="2">The sequence shown here is derived from an EMBL/GenBank/DDBJ whole genome shotgun (WGS) entry which is preliminary data.</text>
</comment>
<sequence length="239" mass="26830">MVQNTSAAVMQQRSEPPDSLDDFPTPPWATRALCEFVARHLSSTPLNELTCREPCVNRGHMLRPLQEYFGHIDAFDIQDYGLGLPVVDYLLPLPLEVVHWTFMNAPFRLGEKFIGRALETSSCGVVAVCRSGFLEGETRYEELFSRRPPSFVLQFSERVVMLKGRLIRSGAPDPSKEKPKRKAGTASACSALIWAHDSSALKQFDWIGPCRRTLERDGDYPETPQGLAKLHREVGRGRG</sequence>
<dbReference type="InterPro" id="IPR029063">
    <property type="entry name" value="SAM-dependent_MTases_sf"/>
</dbReference>
<keyword evidence="3" id="KW-1185">Reference proteome</keyword>
<dbReference type="EMBL" id="JALHLE010000028">
    <property type="protein sequence ID" value="MCJ2180162.1"/>
    <property type="molecule type" value="Genomic_DNA"/>
</dbReference>
<evidence type="ECO:0008006" key="4">
    <source>
        <dbReference type="Google" id="ProtNLM"/>
    </source>
</evidence>
<feature type="compositionally biased region" description="Polar residues" evidence="1">
    <location>
        <begin position="1"/>
        <end position="14"/>
    </location>
</feature>
<evidence type="ECO:0000256" key="1">
    <source>
        <dbReference type="SAM" id="MobiDB-lite"/>
    </source>
</evidence>